<evidence type="ECO:0000313" key="2">
    <source>
        <dbReference type="Proteomes" id="UP000262427"/>
    </source>
</evidence>
<proteinExistence type="predicted"/>
<evidence type="ECO:0000313" key="1">
    <source>
        <dbReference type="EMBL" id="AYA45008.1"/>
    </source>
</evidence>
<organism evidence="1 2">
    <name type="scientific">Ralstonia solanacearum</name>
    <name type="common">Pseudomonas solanacearum</name>
    <dbReference type="NCBI Taxonomy" id="305"/>
    <lineage>
        <taxon>Bacteria</taxon>
        <taxon>Pseudomonadati</taxon>
        <taxon>Pseudomonadota</taxon>
        <taxon>Betaproteobacteria</taxon>
        <taxon>Burkholderiales</taxon>
        <taxon>Burkholderiaceae</taxon>
        <taxon>Ralstonia</taxon>
        <taxon>Ralstonia solanacearum species complex</taxon>
    </lineage>
</organism>
<accession>A0AA86LWN9</accession>
<protein>
    <submittedName>
        <fullName evidence="1">Uncharacterized protein</fullName>
    </submittedName>
</protein>
<gene>
    <name evidence="1" type="ORF">RSP824_00020</name>
</gene>
<dbReference type="Proteomes" id="UP000262427">
    <property type="component" value="Chromosome CM"/>
</dbReference>
<sequence>MDHEHPSGDDKLALAESVFSRLLIDSRDGVIDQTISRALTRHPDVDTTALKEAILAAQDKVSLPTSLLRRNSLVSPLRQQKLYEHFKRQLAEGFLNSLIPVHPWQQYPDPRLRLEGVFRAIHTHLEGRQTKQEEFFGWFALAWMRGETLRKLIDRQVERERVARKLEEADAKLVGSEARKVMEQIETKLRYHYVKFLRCYLDILRFALEEEGLHDDLEIPPIPLFLELGASAKTMVSAMELGMSRIAAMEISNLLPRDKDAVFIRNELKTPTFRRAALSSFVLREIERLGLLR</sequence>
<reference evidence="2" key="1">
    <citation type="submission" date="2018-01" db="EMBL/GenBank/DDBJ databases">
        <title>Raltonia solanacearum P824 infects blueberry.</title>
        <authorList>
            <person name="Bocsanczy A.M."/>
            <person name="Norman D.J."/>
        </authorList>
    </citation>
    <scope>NUCLEOTIDE SEQUENCE [LARGE SCALE GENOMIC DNA]</scope>
    <source>
        <strain evidence="2">P824</strain>
    </source>
</reference>
<dbReference type="EMBL" id="CP025741">
    <property type="protein sequence ID" value="AYA45008.1"/>
    <property type="molecule type" value="Genomic_DNA"/>
</dbReference>
<name>A0AA86LWN9_RALSL</name>
<dbReference type="AlphaFoldDB" id="A0AA86LWN9"/>